<protein>
    <submittedName>
        <fullName evidence="1">Uncharacterized protein</fullName>
    </submittedName>
</protein>
<proteinExistence type="predicted"/>
<keyword evidence="2" id="KW-1185">Reference proteome</keyword>
<organism evidence="1 2">
    <name type="scientific">Thelohanellus kitauei</name>
    <name type="common">Myxosporean</name>
    <dbReference type="NCBI Taxonomy" id="669202"/>
    <lineage>
        <taxon>Eukaryota</taxon>
        <taxon>Metazoa</taxon>
        <taxon>Cnidaria</taxon>
        <taxon>Myxozoa</taxon>
        <taxon>Myxosporea</taxon>
        <taxon>Bivalvulida</taxon>
        <taxon>Platysporina</taxon>
        <taxon>Myxobolidae</taxon>
        <taxon>Thelohanellus</taxon>
    </lineage>
</organism>
<evidence type="ECO:0000313" key="1">
    <source>
        <dbReference type="EMBL" id="KII63457.1"/>
    </source>
</evidence>
<dbReference type="EMBL" id="JWZT01004669">
    <property type="protein sequence ID" value="KII63457.1"/>
    <property type="molecule type" value="Genomic_DNA"/>
</dbReference>
<evidence type="ECO:0000313" key="2">
    <source>
        <dbReference type="Proteomes" id="UP000031668"/>
    </source>
</evidence>
<dbReference type="Proteomes" id="UP000031668">
    <property type="component" value="Unassembled WGS sequence"/>
</dbReference>
<sequence length="119" mass="13754">MFEESDHPKLMTDYHYGLMCRDEQDCDCNHCKLVLVDQKCEKSHCFNNGLQIDLIQVAKRENCEECKGKGQNCIIQKAAQNMKNDMSSVIAMRKVQLADYASFNARLLVKMDIVHMIHI</sequence>
<dbReference type="AlphaFoldDB" id="A0A0C2J301"/>
<name>A0A0C2J301_THEKT</name>
<accession>A0A0C2J301</accession>
<gene>
    <name evidence="1" type="ORF">RF11_02267</name>
</gene>
<comment type="caution">
    <text evidence="1">The sequence shown here is derived from an EMBL/GenBank/DDBJ whole genome shotgun (WGS) entry which is preliminary data.</text>
</comment>
<reference evidence="1 2" key="1">
    <citation type="journal article" date="2014" name="Genome Biol. Evol.">
        <title>The genome of the myxosporean Thelohanellus kitauei shows adaptations to nutrient acquisition within its fish host.</title>
        <authorList>
            <person name="Yang Y."/>
            <person name="Xiong J."/>
            <person name="Zhou Z."/>
            <person name="Huo F."/>
            <person name="Miao W."/>
            <person name="Ran C."/>
            <person name="Liu Y."/>
            <person name="Zhang J."/>
            <person name="Feng J."/>
            <person name="Wang M."/>
            <person name="Wang M."/>
            <person name="Wang L."/>
            <person name="Yao B."/>
        </authorList>
    </citation>
    <scope>NUCLEOTIDE SEQUENCE [LARGE SCALE GENOMIC DNA]</scope>
    <source>
        <strain evidence="1">Wuqing</strain>
    </source>
</reference>